<dbReference type="EMBL" id="UOFW01000197">
    <property type="protein sequence ID" value="VAX07182.1"/>
    <property type="molecule type" value="Genomic_DNA"/>
</dbReference>
<reference evidence="1" key="1">
    <citation type="submission" date="2018-06" db="EMBL/GenBank/DDBJ databases">
        <authorList>
            <person name="Zhirakovskaya E."/>
        </authorList>
    </citation>
    <scope>NUCLEOTIDE SEQUENCE</scope>
</reference>
<name>A0A3B1ATT0_9ZZZZ</name>
<sequence>MIFLLDANTLIDANRDYYGIGQVDEYWDWLTYHGTKGNVKIPLEVYEEVKAGTDVLADWMKDQATANALRLEEDVDISLVQQVIEVGYAVDLTDIEIEKIGRDPFLIAYALADAGQRTVVTTENSKPSTQRANRKVPDVCNQLSVNCCNAFQFGKALNFTTKWKDST</sequence>
<dbReference type="AlphaFoldDB" id="A0A3B1ATT0"/>
<proteinExistence type="predicted"/>
<dbReference type="InterPro" id="IPR016541">
    <property type="entry name" value="UCP008505"/>
</dbReference>
<accession>A0A3B1ATT0</accession>
<evidence type="ECO:0000313" key="1">
    <source>
        <dbReference type="EMBL" id="VAX07182.1"/>
    </source>
</evidence>
<organism evidence="1">
    <name type="scientific">hydrothermal vent metagenome</name>
    <dbReference type="NCBI Taxonomy" id="652676"/>
    <lineage>
        <taxon>unclassified sequences</taxon>
        <taxon>metagenomes</taxon>
        <taxon>ecological metagenomes</taxon>
    </lineage>
</organism>
<gene>
    <name evidence="1" type="ORF">MNBD_ALPHA03-1450</name>
</gene>
<evidence type="ECO:0008006" key="2">
    <source>
        <dbReference type="Google" id="ProtNLM"/>
    </source>
</evidence>
<protein>
    <recommendedName>
        <fullName evidence="2">PIN domain-containing protein</fullName>
    </recommendedName>
</protein>
<dbReference type="Pfam" id="PF14367">
    <property type="entry name" value="DUF4411"/>
    <property type="match status" value="1"/>
</dbReference>